<evidence type="ECO:0000313" key="1">
    <source>
        <dbReference type="EMBL" id="KAI3761672.1"/>
    </source>
</evidence>
<reference evidence="2" key="1">
    <citation type="journal article" date="2022" name="Mol. Ecol. Resour.">
        <title>The genomes of chicory, endive, great burdock and yacon provide insights into Asteraceae palaeo-polyploidization history and plant inulin production.</title>
        <authorList>
            <person name="Fan W."/>
            <person name="Wang S."/>
            <person name="Wang H."/>
            <person name="Wang A."/>
            <person name="Jiang F."/>
            <person name="Liu H."/>
            <person name="Zhao H."/>
            <person name="Xu D."/>
            <person name="Zhang Y."/>
        </authorList>
    </citation>
    <scope>NUCLEOTIDE SEQUENCE [LARGE SCALE GENOMIC DNA]</scope>
    <source>
        <strain evidence="2">cv. Yunnan</strain>
    </source>
</reference>
<reference evidence="1 2" key="2">
    <citation type="journal article" date="2022" name="Mol. Ecol. Resour.">
        <title>The genomes of chicory, endive, great burdock and yacon provide insights into Asteraceae paleo-polyploidization history and plant inulin production.</title>
        <authorList>
            <person name="Fan W."/>
            <person name="Wang S."/>
            <person name="Wang H."/>
            <person name="Wang A."/>
            <person name="Jiang F."/>
            <person name="Liu H."/>
            <person name="Zhao H."/>
            <person name="Xu D."/>
            <person name="Zhang Y."/>
        </authorList>
    </citation>
    <scope>NUCLEOTIDE SEQUENCE [LARGE SCALE GENOMIC DNA]</scope>
    <source>
        <strain evidence="2">cv. Yunnan</strain>
        <tissue evidence="1">Leaves</tissue>
    </source>
</reference>
<name>A0ACB9ES66_9ASTR</name>
<gene>
    <name evidence="1" type="ORF">L1987_52093</name>
</gene>
<sequence>MTTDVEDEMKDEKNPPPLDEDDIALLKTYGLGPYSTSIKKAEKDVKEMSKRINDLCGIKESDTGLAAPSQWDLVSDKQMMQEEQPLQVARCTKIINPNTEDAKYVINVKQIAKFVVGLGDKVSPTDIEEGMRVGVDRNKYQIQIPLPPKIDPSVTMMTVEEKPDVTYNDVGGCKEQIEKMREVVELPMLHPEKFVKLGIDPPKGVLCYGPPGTGKTLLARAVANRTDACFIRVIGSELVQKYVGEGARMVRELFQMARSKKACIVFFDEVDAIGGARFDDGVGGDNEVQRTMLEIVNQLDGFDARGNIKVLMATNRPDTLDPALLRPGRLDRKVEFGLPDMESRTQIFKIHTRTMNCERDIRFELLARLCPNSTGADIRSVCTEAGMYAIRARRKTVTEKDFLDAVNKVIKGYQKFSATPKYMESIFLTRVDQIPTTKESKNNPNSNPFFFFFFFFFNQQPPVINPHTRSTDSVTSSRPGGYQSPSCKLNFTTISNSTMSLLSTGKCVAMNLSTTHVSFSFSHADSMGHRLQFPAARSFINNNNNVCPLKVVCVDYPRPELDNTSNFLEAAYLSSTFRASPRPPKPLKIVIAGAGLAGLSTAKYLADAGHNPILLEARDVLGGKVAAWKDDDGDWYETGLHIFFGAYPNVQNLFGELGINDRLQWKEHSMIFAMPNKPGEFSRFDFPDVLPAPINGIWAILRNNEMLTWPEKVKFAIGLLPAMLGGQAYVEAQDGLCVQDWMRKQGIPDRVTTEVFIAMSKALNFINPDELSMQCILIALNRFLQEKHGSKMAFLDGSPPERLCMPIVDHIESLGGQVRLNSRIQKIELNKDGTVKNFLLNDGNIIKGDAYVFATPVDILKLLLPEDWKPVPYFKKLEKLVGVPVINVHIWFDRKLRNTYDHLLFSRSPLLSVYADMSVTCKEYYDPNRSMLELVFAPAEEWIARSDSDIIDATMSELSRLFPDEIAADQSKAKILKYHVVKTPRSVYKTVPDCEPCRPLQRSPIQGFYLAGDYTKQKYLASMEGAVLSGKLCAQAIVQDYELLAARGEAVAEASLV</sequence>
<accession>A0ACB9ES66</accession>
<protein>
    <submittedName>
        <fullName evidence="1">Uncharacterized protein</fullName>
    </submittedName>
</protein>
<comment type="caution">
    <text evidence="1">The sequence shown here is derived from an EMBL/GenBank/DDBJ whole genome shotgun (WGS) entry which is preliminary data.</text>
</comment>
<dbReference type="EMBL" id="CM042034">
    <property type="protein sequence ID" value="KAI3761672.1"/>
    <property type="molecule type" value="Genomic_DNA"/>
</dbReference>
<proteinExistence type="predicted"/>
<dbReference type="Proteomes" id="UP001056120">
    <property type="component" value="Linkage Group LG17"/>
</dbReference>
<keyword evidence="2" id="KW-1185">Reference proteome</keyword>
<evidence type="ECO:0000313" key="2">
    <source>
        <dbReference type="Proteomes" id="UP001056120"/>
    </source>
</evidence>
<organism evidence="1 2">
    <name type="scientific">Smallanthus sonchifolius</name>
    <dbReference type="NCBI Taxonomy" id="185202"/>
    <lineage>
        <taxon>Eukaryota</taxon>
        <taxon>Viridiplantae</taxon>
        <taxon>Streptophyta</taxon>
        <taxon>Embryophyta</taxon>
        <taxon>Tracheophyta</taxon>
        <taxon>Spermatophyta</taxon>
        <taxon>Magnoliopsida</taxon>
        <taxon>eudicotyledons</taxon>
        <taxon>Gunneridae</taxon>
        <taxon>Pentapetalae</taxon>
        <taxon>asterids</taxon>
        <taxon>campanulids</taxon>
        <taxon>Asterales</taxon>
        <taxon>Asteraceae</taxon>
        <taxon>Asteroideae</taxon>
        <taxon>Heliantheae alliance</taxon>
        <taxon>Millerieae</taxon>
        <taxon>Smallanthus</taxon>
    </lineage>
</organism>